<keyword evidence="2" id="KW-1185">Reference proteome</keyword>
<feature type="non-terminal residue" evidence="1">
    <location>
        <position position="1"/>
    </location>
</feature>
<sequence>MLKIGRVEEFEYEGRHWPGLIPGPQYVVTSTKRHIDAYEGSRISSLHMKQKNSVLLQQAIELQRNQRSK</sequence>
<accession>A0ABN8I7U0</accession>
<name>A0ABN8I7U0_9NEOP</name>
<evidence type="ECO:0000313" key="2">
    <source>
        <dbReference type="Proteomes" id="UP000837857"/>
    </source>
</evidence>
<dbReference type="EMBL" id="OW152814">
    <property type="protein sequence ID" value="CAH2050198.1"/>
    <property type="molecule type" value="Genomic_DNA"/>
</dbReference>
<protein>
    <submittedName>
        <fullName evidence="1">Uncharacterized protein</fullName>
    </submittedName>
</protein>
<gene>
    <name evidence="1" type="ORF">IPOD504_LOCUS7298</name>
</gene>
<reference evidence="1" key="1">
    <citation type="submission" date="2022-03" db="EMBL/GenBank/DDBJ databases">
        <authorList>
            <person name="Martin H S."/>
        </authorList>
    </citation>
    <scope>NUCLEOTIDE SEQUENCE</scope>
</reference>
<proteinExistence type="predicted"/>
<organism evidence="1 2">
    <name type="scientific">Iphiclides podalirius</name>
    <name type="common">scarce swallowtail</name>
    <dbReference type="NCBI Taxonomy" id="110791"/>
    <lineage>
        <taxon>Eukaryota</taxon>
        <taxon>Metazoa</taxon>
        <taxon>Ecdysozoa</taxon>
        <taxon>Arthropoda</taxon>
        <taxon>Hexapoda</taxon>
        <taxon>Insecta</taxon>
        <taxon>Pterygota</taxon>
        <taxon>Neoptera</taxon>
        <taxon>Endopterygota</taxon>
        <taxon>Lepidoptera</taxon>
        <taxon>Glossata</taxon>
        <taxon>Ditrysia</taxon>
        <taxon>Papilionoidea</taxon>
        <taxon>Papilionidae</taxon>
        <taxon>Papilioninae</taxon>
        <taxon>Iphiclides</taxon>
    </lineage>
</organism>
<evidence type="ECO:0000313" key="1">
    <source>
        <dbReference type="EMBL" id="CAH2050198.1"/>
    </source>
</evidence>
<dbReference type="Proteomes" id="UP000837857">
    <property type="component" value="Chromosome 2"/>
</dbReference>